<dbReference type="AlphaFoldDB" id="E0RVX6"/>
<feature type="transmembrane region" description="Helical" evidence="1">
    <location>
        <begin position="172"/>
        <end position="196"/>
    </location>
</feature>
<evidence type="ECO:0000256" key="1">
    <source>
        <dbReference type="SAM" id="Phobius"/>
    </source>
</evidence>
<dbReference type="KEGG" id="bpb:bpr_I2928"/>
<feature type="transmembrane region" description="Helical" evidence="1">
    <location>
        <begin position="6"/>
        <end position="26"/>
    </location>
</feature>
<dbReference type="Proteomes" id="UP000001299">
    <property type="component" value="Chromosome 1"/>
</dbReference>
<keyword evidence="1" id="KW-0812">Transmembrane</keyword>
<organism evidence="2 3">
    <name type="scientific">Butyrivibrio proteoclasticus (strain ATCC 51982 / DSM 14932 / B316)</name>
    <name type="common">Clostridium proteoclasticum</name>
    <dbReference type="NCBI Taxonomy" id="515622"/>
    <lineage>
        <taxon>Bacteria</taxon>
        <taxon>Bacillati</taxon>
        <taxon>Bacillota</taxon>
        <taxon>Clostridia</taxon>
        <taxon>Lachnospirales</taxon>
        <taxon>Lachnospiraceae</taxon>
        <taxon>Butyrivibrio</taxon>
    </lineage>
</organism>
<name>E0RVX6_BUTPB</name>
<feature type="transmembrane region" description="Helical" evidence="1">
    <location>
        <begin position="146"/>
        <end position="166"/>
    </location>
</feature>
<feature type="transmembrane region" description="Helical" evidence="1">
    <location>
        <begin position="76"/>
        <end position="98"/>
    </location>
</feature>
<evidence type="ECO:0000313" key="2">
    <source>
        <dbReference type="EMBL" id="ADL35658.1"/>
    </source>
</evidence>
<dbReference type="STRING" id="515622.bpr_I2928"/>
<feature type="transmembrane region" description="Helical" evidence="1">
    <location>
        <begin position="118"/>
        <end position="139"/>
    </location>
</feature>
<sequence>MKDYTVIMALADFIPVILFAVAAVKLQRDLYFKMSKGAFALFSTGTMDVVFAGVSKALYKLLYAANICDFEALNNLYFPVISIGFLLSGLGLIGMLSYKQVENAAMCVVPPVLFKGTAIMVSFMIVGLAMICYSLGVLAHKLKRPSIIVLLVIDFVCSLCMGYLASKDFDKAYWNWIAEGINIVGQGAFLMAAIELRKAGLSKLKL</sequence>
<proteinExistence type="predicted"/>
<evidence type="ECO:0000313" key="3">
    <source>
        <dbReference type="Proteomes" id="UP000001299"/>
    </source>
</evidence>
<protein>
    <recommendedName>
        <fullName evidence="4">YhhN-like protein</fullName>
    </recommendedName>
</protein>
<dbReference type="eggNOG" id="ENOG5032SJP">
    <property type="taxonomic scope" value="Bacteria"/>
</dbReference>
<accession>E0RVX6</accession>
<reference evidence="2 3" key="1">
    <citation type="journal article" date="2010" name="PLoS ONE">
        <title>The glycobiome of the rumen bacterium Butyrivibrio proteoclasticus B316(T) highlights adaptation to a polysaccharide-rich environment.</title>
        <authorList>
            <person name="Kelly W.J."/>
            <person name="Leahy S.C."/>
            <person name="Altermann E."/>
            <person name="Yeoman C.J."/>
            <person name="Dunne J.C."/>
            <person name="Kong Z."/>
            <person name="Pacheco D.M."/>
            <person name="Li D."/>
            <person name="Noel S.J."/>
            <person name="Moon C.D."/>
            <person name="Cookson A.L."/>
            <person name="Attwood G.T."/>
        </authorList>
    </citation>
    <scope>NUCLEOTIDE SEQUENCE [LARGE SCALE GENOMIC DNA]</scope>
    <source>
        <strain evidence="3">ATCC 51982 / DSM 14932 / B316</strain>
    </source>
</reference>
<keyword evidence="1" id="KW-1133">Transmembrane helix</keyword>
<dbReference type="HOGENOM" id="CLU_1329887_0_0_9"/>
<keyword evidence="3" id="KW-1185">Reference proteome</keyword>
<dbReference type="EMBL" id="CP001810">
    <property type="protein sequence ID" value="ADL35658.1"/>
    <property type="molecule type" value="Genomic_DNA"/>
</dbReference>
<dbReference type="RefSeq" id="WP_013282310.1">
    <property type="nucleotide sequence ID" value="NC_014387.1"/>
</dbReference>
<evidence type="ECO:0008006" key="4">
    <source>
        <dbReference type="Google" id="ProtNLM"/>
    </source>
</evidence>
<keyword evidence="1" id="KW-0472">Membrane</keyword>
<gene>
    <name evidence="2" type="ordered locus">bpr_I2928</name>
</gene>